<dbReference type="EMBL" id="BMND01000003">
    <property type="protein sequence ID" value="GGN36657.1"/>
    <property type="molecule type" value="Genomic_DNA"/>
</dbReference>
<protein>
    <submittedName>
        <fullName evidence="2">SchA/CurD</fullName>
    </submittedName>
</protein>
<reference evidence="3" key="1">
    <citation type="journal article" date="2019" name="Int. J. Syst. Evol. Microbiol.">
        <title>The Global Catalogue of Microorganisms (GCM) 10K type strain sequencing project: providing services to taxonomists for standard genome sequencing and annotation.</title>
        <authorList>
            <consortium name="The Broad Institute Genomics Platform"/>
            <consortium name="The Broad Institute Genome Sequencing Center for Infectious Disease"/>
            <person name="Wu L."/>
            <person name="Ma J."/>
        </authorList>
    </citation>
    <scope>NUCLEOTIDE SEQUENCE [LARGE SCALE GENOMIC DNA]</scope>
    <source>
        <strain evidence="3">CGMCC 4.7323</strain>
    </source>
</reference>
<dbReference type="GeneID" id="301546946"/>
<organism evidence="2 3">
    <name type="scientific">Streptomyces kronopolitis</name>
    <dbReference type="NCBI Taxonomy" id="1612435"/>
    <lineage>
        <taxon>Bacteria</taxon>
        <taxon>Bacillati</taxon>
        <taxon>Actinomycetota</taxon>
        <taxon>Actinomycetes</taxon>
        <taxon>Kitasatosporales</taxon>
        <taxon>Streptomycetaceae</taxon>
        <taxon>Streptomyces</taxon>
    </lineage>
</organism>
<keyword evidence="3" id="KW-1185">Reference proteome</keyword>
<dbReference type="InterPro" id="IPR007575">
    <property type="entry name" value="SchA_CurD-like"/>
</dbReference>
<gene>
    <name evidence="2" type="ORF">GCM10012285_10640</name>
</gene>
<evidence type="ECO:0000313" key="2">
    <source>
        <dbReference type="EMBL" id="GGN36657.1"/>
    </source>
</evidence>
<name>A0ABQ2J2S7_9ACTN</name>
<evidence type="ECO:0000259" key="1">
    <source>
        <dbReference type="Pfam" id="PF04486"/>
    </source>
</evidence>
<feature type="domain" description="SchA/CurD-like" evidence="1">
    <location>
        <begin position="1"/>
        <end position="121"/>
    </location>
</feature>
<dbReference type="Proteomes" id="UP000600080">
    <property type="component" value="Unassembled WGS sequence"/>
</dbReference>
<evidence type="ECO:0000313" key="3">
    <source>
        <dbReference type="Proteomes" id="UP000600080"/>
    </source>
</evidence>
<accession>A0ABQ2J2S7</accession>
<sequence length="132" mass="14766">MATAAITYKIKTGFEEEIAEIFSASNFKRAGSPIIRDENGNEIGRITATSLFIKDDRMVRFITFEGTLEDVGRHMAGQDGVQEAERKLAPYLAEPRDTTTVEGFLTYFRNSSMRVLSQLSVDSLPPEILDKL</sequence>
<dbReference type="RefSeq" id="WP_189096372.1">
    <property type="nucleotide sequence ID" value="NZ_BMND01000003.1"/>
</dbReference>
<dbReference type="Pfam" id="PF04486">
    <property type="entry name" value="SchA_CurD"/>
    <property type="match status" value="1"/>
</dbReference>
<comment type="caution">
    <text evidence="2">The sequence shown here is derived from an EMBL/GenBank/DDBJ whole genome shotgun (WGS) entry which is preliminary data.</text>
</comment>
<proteinExistence type="predicted"/>